<evidence type="ECO:0000313" key="2">
    <source>
        <dbReference type="Proteomes" id="UP001062846"/>
    </source>
</evidence>
<reference evidence="1" key="1">
    <citation type="submission" date="2022-02" db="EMBL/GenBank/DDBJ databases">
        <title>Plant Genome Project.</title>
        <authorList>
            <person name="Zhang R.-G."/>
        </authorList>
    </citation>
    <scope>NUCLEOTIDE SEQUENCE</scope>
    <source>
        <strain evidence="1">AT1</strain>
    </source>
</reference>
<gene>
    <name evidence="1" type="ORF">RHMOL_Rhmol13G0135800</name>
</gene>
<protein>
    <submittedName>
        <fullName evidence="1">Uncharacterized protein</fullName>
    </submittedName>
</protein>
<sequence>MESKQCHCGKGPPVATSWTDTHPGRRFILYSQHGANACAFFMWVDPSICARSL</sequence>
<accession>A0ACC0L7B6</accession>
<comment type="caution">
    <text evidence="1">The sequence shown here is derived from an EMBL/GenBank/DDBJ whole genome shotgun (WGS) entry which is preliminary data.</text>
</comment>
<organism evidence="1 2">
    <name type="scientific">Rhododendron molle</name>
    <name type="common">Chinese azalea</name>
    <name type="synonym">Azalea mollis</name>
    <dbReference type="NCBI Taxonomy" id="49168"/>
    <lineage>
        <taxon>Eukaryota</taxon>
        <taxon>Viridiplantae</taxon>
        <taxon>Streptophyta</taxon>
        <taxon>Embryophyta</taxon>
        <taxon>Tracheophyta</taxon>
        <taxon>Spermatophyta</taxon>
        <taxon>Magnoliopsida</taxon>
        <taxon>eudicotyledons</taxon>
        <taxon>Gunneridae</taxon>
        <taxon>Pentapetalae</taxon>
        <taxon>asterids</taxon>
        <taxon>Ericales</taxon>
        <taxon>Ericaceae</taxon>
        <taxon>Ericoideae</taxon>
        <taxon>Rhodoreae</taxon>
        <taxon>Rhododendron</taxon>
    </lineage>
</organism>
<keyword evidence="2" id="KW-1185">Reference proteome</keyword>
<dbReference type="EMBL" id="CM046400">
    <property type="protein sequence ID" value="KAI8524252.1"/>
    <property type="molecule type" value="Genomic_DNA"/>
</dbReference>
<dbReference type="Proteomes" id="UP001062846">
    <property type="component" value="Chromosome 13"/>
</dbReference>
<evidence type="ECO:0000313" key="1">
    <source>
        <dbReference type="EMBL" id="KAI8524252.1"/>
    </source>
</evidence>
<name>A0ACC0L7B6_RHOML</name>
<proteinExistence type="predicted"/>